<gene>
    <name evidence="1" type="ORF">Pcinc_028707</name>
</gene>
<evidence type="ECO:0000313" key="1">
    <source>
        <dbReference type="EMBL" id="KAK3865697.1"/>
    </source>
</evidence>
<dbReference type="InterPro" id="IPR001969">
    <property type="entry name" value="Aspartic_peptidase_AS"/>
</dbReference>
<evidence type="ECO:0000313" key="2">
    <source>
        <dbReference type="Proteomes" id="UP001286313"/>
    </source>
</evidence>
<dbReference type="CDD" id="cd00303">
    <property type="entry name" value="retropepsin_like"/>
    <property type="match status" value="1"/>
</dbReference>
<organism evidence="1 2">
    <name type="scientific">Petrolisthes cinctipes</name>
    <name type="common">Flat porcelain crab</name>
    <dbReference type="NCBI Taxonomy" id="88211"/>
    <lineage>
        <taxon>Eukaryota</taxon>
        <taxon>Metazoa</taxon>
        <taxon>Ecdysozoa</taxon>
        <taxon>Arthropoda</taxon>
        <taxon>Crustacea</taxon>
        <taxon>Multicrustacea</taxon>
        <taxon>Malacostraca</taxon>
        <taxon>Eumalacostraca</taxon>
        <taxon>Eucarida</taxon>
        <taxon>Decapoda</taxon>
        <taxon>Pleocyemata</taxon>
        <taxon>Anomura</taxon>
        <taxon>Galatheoidea</taxon>
        <taxon>Porcellanidae</taxon>
        <taxon>Petrolisthes</taxon>
    </lineage>
</organism>
<accession>A0AAE1F2G2</accession>
<keyword evidence="2" id="KW-1185">Reference proteome</keyword>
<dbReference type="PANTHER" id="PTHR24559:SF444">
    <property type="entry name" value="REVERSE TRANSCRIPTASE DOMAIN-CONTAINING PROTEIN"/>
    <property type="match status" value="1"/>
</dbReference>
<protein>
    <recommendedName>
        <fullName evidence="3">Polyprotein</fullName>
    </recommendedName>
</protein>
<evidence type="ECO:0008006" key="3">
    <source>
        <dbReference type="Google" id="ProtNLM"/>
    </source>
</evidence>
<dbReference type="InterPro" id="IPR021109">
    <property type="entry name" value="Peptidase_aspartic_dom_sf"/>
</dbReference>
<comment type="caution">
    <text evidence="1">The sequence shown here is derived from an EMBL/GenBank/DDBJ whole genome shotgun (WGS) entry which is preliminary data.</text>
</comment>
<dbReference type="GO" id="GO:0071897">
    <property type="term" value="P:DNA biosynthetic process"/>
    <property type="evidence" value="ECO:0007669"/>
    <property type="project" value="UniProtKB-ARBA"/>
</dbReference>
<dbReference type="PANTHER" id="PTHR24559">
    <property type="entry name" value="TRANSPOSON TY3-I GAG-POL POLYPROTEIN"/>
    <property type="match status" value="1"/>
</dbReference>
<dbReference type="Gene3D" id="2.40.70.10">
    <property type="entry name" value="Acid Proteases"/>
    <property type="match status" value="1"/>
</dbReference>
<dbReference type="InterPro" id="IPR053134">
    <property type="entry name" value="RNA-dir_DNA_polymerase"/>
</dbReference>
<dbReference type="SUPFAM" id="SSF50630">
    <property type="entry name" value="Acid proteases"/>
    <property type="match status" value="1"/>
</dbReference>
<sequence>MVHATTRGHHTRHQVVPPEHVDNLMSHIPNYVEICLQRKAVQALVDSGSDCSLVSKNALNARQRQCIVPCHATAHSVSNELLPVVGQVFLGVEIGGLYKKSHRFIVMSRLVTNVILGMDFWVRIVMLSAAVNKCGRAKGTTEAAIIKLKHAVTLSPRTEAMANCIVSGLIPSVSYLVEPLRPEGATVVPARCCVTGTEDGCVYVRVVNSADTQETLHKRWNPELECRGFSLGCSRLAVKETPSPRLSPLAEAEVRGEIKKLQEMNVIRKSCSPWAAPIVCARRQDGSLRLAIDYRGVNKVSSPATLHPLPVIEDLLDRLETARYFSILDAKSG</sequence>
<name>A0AAE1F2G2_PETCI</name>
<dbReference type="InterPro" id="IPR043502">
    <property type="entry name" value="DNA/RNA_pol_sf"/>
</dbReference>
<dbReference type="AlphaFoldDB" id="A0AAE1F2G2"/>
<reference evidence="1" key="1">
    <citation type="submission" date="2023-10" db="EMBL/GenBank/DDBJ databases">
        <title>Genome assemblies of two species of porcelain crab, Petrolisthes cinctipes and Petrolisthes manimaculis (Anomura: Porcellanidae).</title>
        <authorList>
            <person name="Angst P."/>
        </authorList>
    </citation>
    <scope>NUCLEOTIDE SEQUENCE</scope>
    <source>
        <strain evidence="1">PB745_01</strain>
        <tissue evidence="1">Gill</tissue>
    </source>
</reference>
<dbReference type="EMBL" id="JAWQEG010003536">
    <property type="protein sequence ID" value="KAK3865697.1"/>
    <property type="molecule type" value="Genomic_DNA"/>
</dbReference>
<dbReference type="Proteomes" id="UP001286313">
    <property type="component" value="Unassembled WGS sequence"/>
</dbReference>
<dbReference type="Gene3D" id="3.10.10.10">
    <property type="entry name" value="HIV Type 1 Reverse Transcriptase, subunit A, domain 1"/>
    <property type="match status" value="1"/>
</dbReference>
<proteinExistence type="predicted"/>
<dbReference type="GO" id="GO:0004190">
    <property type="term" value="F:aspartic-type endopeptidase activity"/>
    <property type="evidence" value="ECO:0007669"/>
    <property type="project" value="InterPro"/>
</dbReference>
<dbReference type="SUPFAM" id="SSF56672">
    <property type="entry name" value="DNA/RNA polymerases"/>
    <property type="match status" value="1"/>
</dbReference>
<dbReference type="PROSITE" id="PS00141">
    <property type="entry name" value="ASP_PROTEASE"/>
    <property type="match status" value="1"/>
</dbReference>
<dbReference type="GO" id="GO:0006508">
    <property type="term" value="P:proteolysis"/>
    <property type="evidence" value="ECO:0007669"/>
    <property type="project" value="InterPro"/>
</dbReference>